<keyword evidence="2" id="KW-1185">Reference proteome</keyword>
<proteinExistence type="predicted"/>
<name>A0ACB8SGQ1_9AGAM</name>
<sequence length="454" mass="50552">MSAKSAKTASHAALRQKQYMAMAKEMPSSYSPSLKTGYRKVSYPDSDKTGESIVSGSPHPSPGSVSHSLPSISPPLSPTTVPQAKPKLNSENSELKTGVPVVSEDNDKQAKADSDVDADASADAAEAKEWQDFVLWQRRVSLLRAAFEKATDEEEATKLRAQWALEVVTKQTSVYDEWMSEFDVFTSCQDIIKEVKNLLPGELASVTTRTYYTVKSWLKTKNGSNVDLRSSFFKKPGTRVGILEIAPGSPAHQEPAFFLSGPFTRACRASPTSKKAVLMWTCDDQILGRVLYGDKRPDGMLTCASHVNGKHQRRSVVIEETAHSQSAERAALKMRLLVIKDHKLMPNVESTLHTGIIWEILEERRTALEDLRVIKGVDYGDIFNQLKGDLFSALTVQDPNHPNSVDLNHRQVWFGATRVRVHFYDLRGDPQLANPPEIYVSFSLCLWFTPLNRS</sequence>
<evidence type="ECO:0000313" key="2">
    <source>
        <dbReference type="Proteomes" id="UP000814140"/>
    </source>
</evidence>
<dbReference type="EMBL" id="MU277303">
    <property type="protein sequence ID" value="KAI0055225.1"/>
    <property type="molecule type" value="Genomic_DNA"/>
</dbReference>
<comment type="caution">
    <text evidence="1">The sequence shown here is derived from an EMBL/GenBank/DDBJ whole genome shotgun (WGS) entry which is preliminary data.</text>
</comment>
<dbReference type="Proteomes" id="UP000814140">
    <property type="component" value="Unassembled WGS sequence"/>
</dbReference>
<reference evidence="1" key="2">
    <citation type="journal article" date="2022" name="New Phytol.">
        <title>Evolutionary transition to the ectomycorrhizal habit in the genomes of a hyperdiverse lineage of mushroom-forming fungi.</title>
        <authorList>
            <person name="Looney B."/>
            <person name="Miyauchi S."/>
            <person name="Morin E."/>
            <person name="Drula E."/>
            <person name="Courty P.E."/>
            <person name="Kohler A."/>
            <person name="Kuo A."/>
            <person name="LaButti K."/>
            <person name="Pangilinan J."/>
            <person name="Lipzen A."/>
            <person name="Riley R."/>
            <person name="Andreopoulos W."/>
            <person name="He G."/>
            <person name="Johnson J."/>
            <person name="Nolan M."/>
            <person name="Tritt A."/>
            <person name="Barry K.W."/>
            <person name="Grigoriev I.V."/>
            <person name="Nagy L.G."/>
            <person name="Hibbett D."/>
            <person name="Henrissat B."/>
            <person name="Matheny P.B."/>
            <person name="Labbe J."/>
            <person name="Martin F.M."/>
        </authorList>
    </citation>
    <scope>NUCLEOTIDE SEQUENCE</scope>
    <source>
        <strain evidence="1">HHB10654</strain>
    </source>
</reference>
<evidence type="ECO:0000313" key="1">
    <source>
        <dbReference type="EMBL" id="KAI0055225.1"/>
    </source>
</evidence>
<organism evidence="1 2">
    <name type="scientific">Artomyces pyxidatus</name>
    <dbReference type="NCBI Taxonomy" id="48021"/>
    <lineage>
        <taxon>Eukaryota</taxon>
        <taxon>Fungi</taxon>
        <taxon>Dikarya</taxon>
        <taxon>Basidiomycota</taxon>
        <taxon>Agaricomycotina</taxon>
        <taxon>Agaricomycetes</taxon>
        <taxon>Russulales</taxon>
        <taxon>Auriscalpiaceae</taxon>
        <taxon>Artomyces</taxon>
    </lineage>
</organism>
<gene>
    <name evidence="1" type="ORF">BV25DRAFT_236248</name>
</gene>
<accession>A0ACB8SGQ1</accession>
<reference evidence="1" key="1">
    <citation type="submission" date="2021-03" db="EMBL/GenBank/DDBJ databases">
        <authorList>
            <consortium name="DOE Joint Genome Institute"/>
            <person name="Ahrendt S."/>
            <person name="Looney B.P."/>
            <person name="Miyauchi S."/>
            <person name="Morin E."/>
            <person name="Drula E."/>
            <person name="Courty P.E."/>
            <person name="Chicoki N."/>
            <person name="Fauchery L."/>
            <person name="Kohler A."/>
            <person name="Kuo A."/>
            <person name="Labutti K."/>
            <person name="Pangilinan J."/>
            <person name="Lipzen A."/>
            <person name="Riley R."/>
            <person name="Andreopoulos W."/>
            <person name="He G."/>
            <person name="Johnson J."/>
            <person name="Barry K.W."/>
            <person name="Grigoriev I.V."/>
            <person name="Nagy L."/>
            <person name="Hibbett D."/>
            <person name="Henrissat B."/>
            <person name="Matheny P.B."/>
            <person name="Labbe J."/>
            <person name="Martin F."/>
        </authorList>
    </citation>
    <scope>NUCLEOTIDE SEQUENCE</scope>
    <source>
        <strain evidence="1">HHB10654</strain>
    </source>
</reference>
<protein>
    <submittedName>
        <fullName evidence="1">Uncharacterized protein</fullName>
    </submittedName>
</protein>